<keyword evidence="4" id="KW-0812">Transmembrane</keyword>
<reference evidence="12" key="1">
    <citation type="journal article" date="2017" name="Plant J.">
        <title>The pomegranate (Punica granatum L.) genome and the genomics of punicalagin biosynthesis.</title>
        <authorList>
            <person name="Qin G."/>
            <person name="Xu C."/>
            <person name="Ming R."/>
            <person name="Tang H."/>
            <person name="Guyot R."/>
            <person name="Kramer E.M."/>
            <person name="Hu Y."/>
            <person name="Yi X."/>
            <person name="Qi Y."/>
            <person name="Xu X."/>
            <person name="Gao Z."/>
            <person name="Pan H."/>
            <person name="Jian J."/>
            <person name="Tian Y."/>
            <person name="Yue Z."/>
            <person name="Xu Y."/>
        </authorList>
    </citation>
    <scope>NUCLEOTIDE SEQUENCE [LARGE SCALE GENOMIC DNA]</scope>
    <source>
        <strain evidence="12">cv. Dabenzi</strain>
    </source>
</reference>
<gene>
    <name evidence="10" type="ORF">CDL15_Pgr014232</name>
    <name evidence="11" type="ORF">CRG98_047765</name>
</gene>
<dbReference type="GO" id="GO:0005742">
    <property type="term" value="C:mitochondrial outer membrane translocase complex"/>
    <property type="evidence" value="ECO:0007669"/>
    <property type="project" value="InterPro"/>
</dbReference>
<dbReference type="EMBL" id="MTKT01004609">
    <property type="protein sequence ID" value="OWM70559.1"/>
    <property type="molecule type" value="Genomic_DNA"/>
</dbReference>
<comment type="subcellular location">
    <subcellularLocation>
        <location evidence="1">Mitochondrion outer membrane</location>
        <topology evidence="1">Single-pass membrane protein</topology>
    </subcellularLocation>
</comment>
<sequence>MARGRIGKGAASEEESTMKKVKEWSTWTLKKAKVVVHYGFIPVVIIIGMNSEPKPQLYQLLTPV</sequence>
<proteinExistence type="inferred from homology"/>
<dbReference type="GO" id="GO:0030150">
    <property type="term" value="P:protein import into mitochondrial matrix"/>
    <property type="evidence" value="ECO:0007669"/>
    <property type="project" value="InterPro"/>
</dbReference>
<reference evidence="11 13" key="3">
    <citation type="submission" date="2017-11" db="EMBL/GenBank/DDBJ databases">
        <title>De-novo sequencing of pomegranate (Punica granatum L.) genome.</title>
        <authorList>
            <person name="Akparov Z."/>
            <person name="Amiraslanov A."/>
            <person name="Hajiyeva S."/>
            <person name="Abbasov M."/>
            <person name="Kaur K."/>
            <person name="Hamwieh A."/>
            <person name="Solovyev V."/>
            <person name="Salamov A."/>
            <person name="Braich B."/>
            <person name="Kosarev P."/>
            <person name="Mahmoud A."/>
            <person name="Hajiyev E."/>
            <person name="Babayeva S."/>
            <person name="Izzatullayeva V."/>
            <person name="Mammadov A."/>
            <person name="Mammadov A."/>
            <person name="Sharifova S."/>
            <person name="Ojaghi J."/>
            <person name="Eynullazada K."/>
            <person name="Bayramov B."/>
            <person name="Abdulazimova A."/>
            <person name="Shahmuradov I."/>
        </authorList>
    </citation>
    <scope>NUCLEOTIDE SEQUENCE [LARGE SCALE GENOMIC DNA]</scope>
    <source>
        <strain evidence="11">AG2017</strain>
        <strain evidence="13">cv. AG2017</strain>
        <tissue evidence="11">Leaf</tissue>
    </source>
</reference>
<dbReference type="OrthoDB" id="284357at2759"/>
<evidence type="ECO:0000313" key="11">
    <source>
        <dbReference type="EMBL" id="PKI31844.1"/>
    </source>
</evidence>
<comment type="similarity">
    <text evidence="2">Belongs to the Tom7 family.</text>
</comment>
<dbReference type="GeneID" id="116213761"/>
<keyword evidence="9" id="KW-0472">Membrane</keyword>
<evidence type="ECO:0000256" key="8">
    <source>
        <dbReference type="ARBA" id="ARBA00023128"/>
    </source>
</evidence>
<dbReference type="InterPro" id="IPR012621">
    <property type="entry name" value="Tom7"/>
</dbReference>
<organism evidence="10 12">
    <name type="scientific">Punica granatum</name>
    <name type="common">Pomegranate</name>
    <dbReference type="NCBI Taxonomy" id="22663"/>
    <lineage>
        <taxon>Eukaryota</taxon>
        <taxon>Viridiplantae</taxon>
        <taxon>Streptophyta</taxon>
        <taxon>Embryophyta</taxon>
        <taxon>Tracheophyta</taxon>
        <taxon>Spermatophyta</taxon>
        <taxon>Magnoliopsida</taxon>
        <taxon>eudicotyledons</taxon>
        <taxon>Gunneridae</taxon>
        <taxon>Pentapetalae</taxon>
        <taxon>rosids</taxon>
        <taxon>malvids</taxon>
        <taxon>Myrtales</taxon>
        <taxon>Lythraceae</taxon>
        <taxon>Punica</taxon>
    </lineage>
</organism>
<dbReference type="Proteomes" id="UP000197138">
    <property type="component" value="Unassembled WGS sequence"/>
</dbReference>
<keyword evidence="3" id="KW-0813">Transport</keyword>
<evidence type="ECO:0000256" key="2">
    <source>
        <dbReference type="ARBA" id="ARBA00010917"/>
    </source>
</evidence>
<keyword evidence="13" id="KW-1185">Reference proteome</keyword>
<keyword evidence="6" id="KW-0653">Protein transport</keyword>
<evidence type="ECO:0000313" key="12">
    <source>
        <dbReference type="Proteomes" id="UP000197138"/>
    </source>
</evidence>
<comment type="caution">
    <text evidence="10">The sequence shown here is derived from an EMBL/GenBank/DDBJ whole genome shotgun (WGS) entry which is preliminary data.</text>
</comment>
<dbReference type="EMBL" id="PGOL01008291">
    <property type="protein sequence ID" value="PKI31844.1"/>
    <property type="molecule type" value="Genomic_DNA"/>
</dbReference>
<reference evidence="10" key="2">
    <citation type="submission" date="2017-06" db="EMBL/GenBank/DDBJ databases">
        <title>The pomegranate genome and the genomics of punicalagin biosynthesis.</title>
        <authorList>
            <person name="Xu C."/>
        </authorList>
    </citation>
    <scope>NUCLEOTIDE SEQUENCE [LARGE SCALE GENOMIC DNA]</scope>
    <source>
        <tissue evidence="10">Fresh leaf</tissue>
    </source>
</reference>
<keyword evidence="5" id="KW-1000">Mitochondrion outer membrane</keyword>
<dbReference type="PANTHER" id="PTHR34944">
    <property type="entry name" value="MITOCHONDRIAL IMPORT RECEPTOR SUBUNIT TOM7"/>
    <property type="match status" value="1"/>
</dbReference>
<dbReference type="AlphaFoldDB" id="A0A218WDK2"/>
<evidence type="ECO:0000256" key="4">
    <source>
        <dbReference type="ARBA" id="ARBA00022692"/>
    </source>
</evidence>
<evidence type="ECO:0000256" key="5">
    <source>
        <dbReference type="ARBA" id="ARBA00022787"/>
    </source>
</evidence>
<dbReference type="Proteomes" id="UP000233551">
    <property type="component" value="Unassembled WGS sequence"/>
</dbReference>
<evidence type="ECO:0000313" key="13">
    <source>
        <dbReference type="Proteomes" id="UP000233551"/>
    </source>
</evidence>
<dbReference type="STRING" id="22663.A0A218WDK2"/>
<evidence type="ECO:0000256" key="1">
    <source>
        <dbReference type="ARBA" id="ARBA00004572"/>
    </source>
</evidence>
<dbReference type="Pfam" id="PF08038">
    <property type="entry name" value="Tom7"/>
    <property type="match status" value="1"/>
</dbReference>
<dbReference type="PANTHER" id="PTHR34944:SF2">
    <property type="entry name" value="MITOCHONDRIAL IMPORT RECEPTOR SUBUNIT TOM7"/>
    <property type="match status" value="1"/>
</dbReference>
<name>A0A218WDK2_PUNGR</name>
<protein>
    <submittedName>
        <fullName evidence="10">Uncharacterized protein</fullName>
    </submittedName>
</protein>
<evidence type="ECO:0000256" key="6">
    <source>
        <dbReference type="ARBA" id="ARBA00022927"/>
    </source>
</evidence>
<keyword evidence="7" id="KW-1133">Transmembrane helix</keyword>
<evidence type="ECO:0000313" key="10">
    <source>
        <dbReference type="EMBL" id="OWM70559.1"/>
    </source>
</evidence>
<evidence type="ECO:0000256" key="9">
    <source>
        <dbReference type="ARBA" id="ARBA00023136"/>
    </source>
</evidence>
<accession>A0A218WDK2</accession>
<evidence type="ECO:0000256" key="7">
    <source>
        <dbReference type="ARBA" id="ARBA00022989"/>
    </source>
</evidence>
<keyword evidence="8" id="KW-0496">Mitochondrion</keyword>
<evidence type="ECO:0000256" key="3">
    <source>
        <dbReference type="ARBA" id="ARBA00022448"/>
    </source>
</evidence>